<evidence type="ECO:0000256" key="7">
    <source>
        <dbReference type="ARBA" id="ARBA00023136"/>
    </source>
</evidence>
<evidence type="ECO:0000313" key="12">
    <source>
        <dbReference type="Proteomes" id="UP000015462"/>
    </source>
</evidence>
<feature type="transmembrane region" description="Helical" evidence="9">
    <location>
        <begin position="20"/>
        <end position="39"/>
    </location>
</feature>
<evidence type="ECO:0000256" key="3">
    <source>
        <dbReference type="ARBA" id="ARBA00022475"/>
    </source>
</evidence>
<comment type="subunit">
    <text evidence="9">The complex comprises the extracytoplasmic solute receptor protein and the two transmembrane proteins.</text>
</comment>
<keyword evidence="6 9" id="KW-1133">Transmembrane helix</keyword>
<keyword evidence="4 9" id="KW-0997">Cell inner membrane</keyword>
<dbReference type="InterPro" id="IPR055348">
    <property type="entry name" value="DctQ"/>
</dbReference>
<dbReference type="PANTHER" id="PTHR35011:SF4">
    <property type="entry name" value="SLL1102 PROTEIN"/>
    <property type="match status" value="1"/>
</dbReference>
<dbReference type="PANTHER" id="PTHR35011">
    <property type="entry name" value="2,3-DIKETO-L-GULONATE TRAP TRANSPORTER SMALL PERMEASE PROTEIN YIAM"/>
    <property type="match status" value="1"/>
</dbReference>
<proteinExistence type="inferred from homology"/>
<feature type="transmembrane region" description="Helical" evidence="9">
    <location>
        <begin position="89"/>
        <end position="110"/>
    </location>
</feature>
<evidence type="ECO:0000256" key="4">
    <source>
        <dbReference type="ARBA" id="ARBA00022519"/>
    </source>
</evidence>
<comment type="function">
    <text evidence="9">Part of the tripartite ATP-independent periplasmic (TRAP) transport system.</text>
</comment>
<evidence type="ECO:0000256" key="1">
    <source>
        <dbReference type="ARBA" id="ARBA00004429"/>
    </source>
</evidence>
<evidence type="ECO:0000259" key="10">
    <source>
        <dbReference type="Pfam" id="PF04290"/>
    </source>
</evidence>
<evidence type="ECO:0000256" key="5">
    <source>
        <dbReference type="ARBA" id="ARBA00022692"/>
    </source>
</evidence>
<evidence type="ECO:0000256" key="6">
    <source>
        <dbReference type="ARBA" id="ARBA00022989"/>
    </source>
</evidence>
<dbReference type="InterPro" id="IPR007387">
    <property type="entry name" value="TRAP_DctQ"/>
</dbReference>
<evidence type="ECO:0000256" key="2">
    <source>
        <dbReference type="ARBA" id="ARBA00022448"/>
    </source>
</evidence>
<accession>A0AB33Z2X3</accession>
<dbReference type="GO" id="GO:0022857">
    <property type="term" value="F:transmembrane transporter activity"/>
    <property type="evidence" value="ECO:0007669"/>
    <property type="project" value="UniProtKB-UniRule"/>
</dbReference>
<dbReference type="Proteomes" id="UP000015462">
    <property type="component" value="Unassembled WGS sequence"/>
</dbReference>
<gene>
    <name evidence="11" type="ORF">L196_06480</name>
</gene>
<feature type="domain" description="Tripartite ATP-independent periplasmic transporters DctQ component" evidence="10">
    <location>
        <begin position="27"/>
        <end position="161"/>
    </location>
</feature>
<name>A0AB33Z2X3_9GAMM</name>
<comment type="caution">
    <text evidence="11">The sequence shown here is derived from an EMBL/GenBank/DDBJ whole genome shotgun (WGS) entry which is preliminary data.</text>
</comment>
<dbReference type="Pfam" id="PF04290">
    <property type="entry name" value="DctQ"/>
    <property type="match status" value="1"/>
</dbReference>
<keyword evidence="7 9" id="KW-0472">Membrane</keyword>
<comment type="subcellular location">
    <subcellularLocation>
        <location evidence="1 9">Cell inner membrane</location>
        <topology evidence="1 9">Multi-pass membrane protein</topology>
    </subcellularLocation>
</comment>
<dbReference type="AlphaFoldDB" id="A0AB33Z2X3"/>
<dbReference type="GO" id="GO:0005886">
    <property type="term" value="C:plasma membrane"/>
    <property type="evidence" value="ECO:0007669"/>
    <property type="project" value="UniProtKB-SubCell"/>
</dbReference>
<feature type="transmembrane region" description="Helical" evidence="9">
    <location>
        <begin position="51"/>
        <end position="68"/>
    </location>
</feature>
<organism evidence="11 12">
    <name type="scientific">Cycloclasticus pugetii</name>
    <dbReference type="NCBI Taxonomy" id="34068"/>
    <lineage>
        <taxon>Bacteria</taxon>
        <taxon>Pseudomonadati</taxon>
        <taxon>Pseudomonadota</taxon>
        <taxon>Gammaproteobacteria</taxon>
        <taxon>Thiotrichales</taxon>
        <taxon>Piscirickettsiaceae</taxon>
        <taxon>Cycloclasticus</taxon>
    </lineage>
</organism>
<evidence type="ECO:0000313" key="11">
    <source>
        <dbReference type="EMBL" id="EPD13267.1"/>
    </source>
</evidence>
<comment type="similarity">
    <text evidence="8 9">Belongs to the TRAP transporter small permease family.</text>
</comment>
<keyword evidence="2 9" id="KW-0813">Transport</keyword>
<sequence>MFNTLICLIDSINRVIFNTVSWFVALMVVVMFGIVTLRYGFNIGSIAAQESITYLHGLVFMLAIAHTLKINGHVRVDIFYQRLGPKGRAIVNLLGSVFLLLPVSIFIAHASWDYVSTSWAYFEGSREAGGLDGVFLLKSLIPLMAFLLFLQGLSEIMKSICTLREANHGR</sequence>
<protein>
    <recommendedName>
        <fullName evidence="9">TRAP transporter small permease protein</fullName>
    </recommendedName>
</protein>
<dbReference type="RefSeq" id="WP_016390389.1">
    <property type="nucleotide sequence ID" value="NZ_FQZJ01000003.1"/>
</dbReference>
<reference evidence="11 12" key="1">
    <citation type="journal article" date="2013" name="Genome Announc.">
        <title>Genome Sequence of the Pyrene- and Fluoranthene-Degrading Bacterium Cycloclasticus sp. Strain PY97M.</title>
        <authorList>
            <person name="Cui Z."/>
            <person name="Xu G."/>
            <person name="Li Q."/>
            <person name="Gao W."/>
            <person name="Zheng L."/>
        </authorList>
    </citation>
    <scope>NUCLEOTIDE SEQUENCE [LARGE SCALE GENOMIC DNA]</scope>
    <source>
        <strain evidence="11 12">PY97M</strain>
    </source>
</reference>
<feature type="transmembrane region" description="Helical" evidence="9">
    <location>
        <begin position="130"/>
        <end position="150"/>
    </location>
</feature>
<dbReference type="EMBL" id="ASHL01000004">
    <property type="protein sequence ID" value="EPD13267.1"/>
    <property type="molecule type" value="Genomic_DNA"/>
</dbReference>
<evidence type="ECO:0000256" key="9">
    <source>
        <dbReference type="RuleBase" id="RU369079"/>
    </source>
</evidence>
<keyword evidence="12" id="KW-1185">Reference proteome</keyword>
<keyword evidence="5 9" id="KW-0812">Transmembrane</keyword>
<keyword evidence="3" id="KW-1003">Cell membrane</keyword>
<evidence type="ECO:0000256" key="8">
    <source>
        <dbReference type="ARBA" id="ARBA00038436"/>
    </source>
</evidence>